<proteinExistence type="predicted"/>
<dbReference type="RefSeq" id="WP_030261538.1">
    <property type="nucleotide sequence ID" value="NZ_JBHEZZ010000030.1"/>
</dbReference>
<sequence>MALRFIGIDPSTDTGDSPTVWIDEDAREFVIQGWRAGEGLREQVTATPAPNHKAGVPDHEDVIRVPLRMAGVLRKACDVADGLG</sequence>
<gene>
    <name evidence="1" type="ORF">ACEZDJ_35225</name>
</gene>
<accession>A0ABV6UYN1</accession>
<comment type="caution">
    <text evidence="1">The sequence shown here is derived from an EMBL/GenBank/DDBJ whole genome shotgun (WGS) entry which is preliminary data.</text>
</comment>
<protein>
    <recommendedName>
        <fullName evidence="3">DUF429 domain-containing protein</fullName>
    </recommendedName>
</protein>
<reference evidence="1 2" key="1">
    <citation type="submission" date="2024-09" db="EMBL/GenBank/DDBJ databases">
        <authorList>
            <person name="Lee S.D."/>
        </authorList>
    </citation>
    <scope>NUCLEOTIDE SEQUENCE [LARGE SCALE GENOMIC DNA]</scope>
    <source>
        <strain evidence="1 2">N1-5</strain>
    </source>
</reference>
<evidence type="ECO:0000313" key="1">
    <source>
        <dbReference type="EMBL" id="MFC1406561.1"/>
    </source>
</evidence>
<evidence type="ECO:0008006" key="3">
    <source>
        <dbReference type="Google" id="ProtNLM"/>
    </source>
</evidence>
<organism evidence="1 2">
    <name type="scientific">Streptacidiphilus cavernicola</name>
    <dbReference type="NCBI Taxonomy" id="3342716"/>
    <lineage>
        <taxon>Bacteria</taxon>
        <taxon>Bacillati</taxon>
        <taxon>Actinomycetota</taxon>
        <taxon>Actinomycetes</taxon>
        <taxon>Kitasatosporales</taxon>
        <taxon>Streptomycetaceae</taxon>
        <taxon>Streptacidiphilus</taxon>
    </lineage>
</organism>
<keyword evidence="2" id="KW-1185">Reference proteome</keyword>
<dbReference type="Proteomes" id="UP001592528">
    <property type="component" value="Unassembled WGS sequence"/>
</dbReference>
<evidence type="ECO:0000313" key="2">
    <source>
        <dbReference type="Proteomes" id="UP001592528"/>
    </source>
</evidence>
<dbReference type="EMBL" id="JBHEZZ010000030">
    <property type="protein sequence ID" value="MFC1406561.1"/>
    <property type="molecule type" value="Genomic_DNA"/>
</dbReference>
<name>A0ABV6UYN1_9ACTN</name>